<feature type="domain" description="Glycosyltransferase subfamily 4-like N-terminal" evidence="2">
    <location>
        <begin position="18"/>
        <end position="173"/>
    </location>
</feature>
<gene>
    <name evidence="3" type="ORF">bsdtw1_00264</name>
</gene>
<dbReference type="SUPFAM" id="SSF53756">
    <property type="entry name" value="UDP-Glycosyltransferase/glycogen phosphorylase"/>
    <property type="match status" value="1"/>
</dbReference>
<dbReference type="Proteomes" id="UP000580568">
    <property type="component" value="Unassembled WGS sequence"/>
</dbReference>
<sequence length="400" mass="45668">MSNNKNNIMIIIPQLTGGGAEKVACNLTFSLNKKYTTYLVTFDENNATYDYSGTMIPLEVPKSKYNVVRVFNNIIRSYKILKLKKKLNIDLSISFTDTPNLLNIVTRNKSVAIVSVRHLQSYFDTGFLRKMVSRITFCRADKIIALSKMVEMDLIKNYNTNPQKIKTIYNSCNYEKIGKMAVEDITDEEEIEIFNDGFVLINCARLIPVKGQWHLIRVFSKLVDEIPNAKLVFLGQGELEESLKKLVTDLGLDGKVFFLGFKKNPYKYIAKSDYFLFSSLSEGLGNVLLESMACGTPIISSDCIAGPREIMNPKSINESYNSVDVVFGEYGILVPAFKNDDFNAVTPLNFQELKLFDVLKECYYNPEIHAKYKNLALKRILDFSENSIEEDWDKMFKELN</sequence>
<feature type="domain" description="Glycosyl transferase family 1" evidence="1">
    <location>
        <begin position="187"/>
        <end position="313"/>
    </location>
</feature>
<reference evidence="3 4" key="1">
    <citation type="submission" date="2020-07" db="EMBL/GenBank/DDBJ databases">
        <title>A new beta-1,3-glucan-decomposing anaerobic bacterium isolated from anoxic soil subjected to biological soil disinfestation.</title>
        <authorList>
            <person name="Ueki A."/>
            <person name="Tonouchi A."/>
        </authorList>
    </citation>
    <scope>NUCLEOTIDE SEQUENCE [LARGE SCALE GENOMIC DNA]</scope>
    <source>
        <strain evidence="3 4">TW1</strain>
    </source>
</reference>
<proteinExistence type="predicted"/>
<dbReference type="PANTHER" id="PTHR12526:SF630">
    <property type="entry name" value="GLYCOSYLTRANSFERASE"/>
    <property type="match status" value="1"/>
</dbReference>
<accession>A0A6V8SAE6</accession>
<protein>
    <submittedName>
        <fullName evidence="3">N-acetylgalactosamine-N,N'-diacetylbacillosaminyl-diphospho-undecaprenol 4-alpha-N-acetylgalactosaminyltransferase</fullName>
    </submittedName>
</protein>
<name>A0A6V8SAE6_9CLOT</name>
<dbReference type="EMBL" id="BLZR01000001">
    <property type="protein sequence ID" value="GFP74219.1"/>
    <property type="molecule type" value="Genomic_DNA"/>
</dbReference>
<evidence type="ECO:0000313" key="4">
    <source>
        <dbReference type="Proteomes" id="UP000580568"/>
    </source>
</evidence>
<comment type="caution">
    <text evidence="3">The sequence shown here is derived from an EMBL/GenBank/DDBJ whole genome shotgun (WGS) entry which is preliminary data.</text>
</comment>
<evidence type="ECO:0000313" key="3">
    <source>
        <dbReference type="EMBL" id="GFP74219.1"/>
    </source>
</evidence>
<keyword evidence="4" id="KW-1185">Reference proteome</keyword>
<evidence type="ECO:0000259" key="1">
    <source>
        <dbReference type="Pfam" id="PF00534"/>
    </source>
</evidence>
<dbReference type="AlphaFoldDB" id="A0A6V8SAE6"/>
<organism evidence="3 4">
    <name type="scientific">Clostridium fungisolvens</name>
    <dbReference type="NCBI Taxonomy" id="1604897"/>
    <lineage>
        <taxon>Bacteria</taxon>
        <taxon>Bacillati</taxon>
        <taxon>Bacillota</taxon>
        <taxon>Clostridia</taxon>
        <taxon>Eubacteriales</taxon>
        <taxon>Clostridiaceae</taxon>
        <taxon>Clostridium</taxon>
    </lineage>
</organism>
<keyword evidence="3" id="KW-0808">Transferase</keyword>
<dbReference type="PANTHER" id="PTHR12526">
    <property type="entry name" value="GLYCOSYLTRANSFERASE"/>
    <property type="match status" value="1"/>
</dbReference>
<evidence type="ECO:0000259" key="2">
    <source>
        <dbReference type="Pfam" id="PF13439"/>
    </source>
</evidence>
<dbReference type="Gene3D" id="3.40.50.2000">
    <property type="entry name" value="Glycogen Phosphorylase B"/>
    <property type="match status" value="2"/>
</dbReference>
<dbReference type="GO" id="GO:0016757">
    <property type="term" value="F:glycosyltransferase activity"/>
    <property type="evidence" value="ECO:0007669"/>
    <property type="project" value="InterPro"/>
</dbReference>
<dbReference type="Pfam" id="PF13439">
    <property type="entry name" value="Glyco_transf_4"/>
    <property type="match status" value="1"/>
</dbReference>
<dbReference type="CDD" id="cd03811">
    <property type="entry name" value="GT4_GT28_WabH-like"/>
    <property type="match status" value="1"/>
</dbReference>
<dbReference type="Pfam" id="PF00534">
    <property type="entry name" value="Glycos_transf_1"/>
    <property type="match status" value="1"/>
</dbReference>
<dbReference type="InterPro" id="IPR001296">
    <property type="entry name" value="Glyco_trans_1"/>
</dbReference>
<dbReference type="InterPro" id="IPR028098">
    <property type="entry name" value="Glyco_trans_4-like_N"/>
</dbReference>
<dbReference type="RefSeq" id="WP_183275785.1">
    <property type="nucleotide sequence ID" value="NZ_BLZR01000001.1"/>
</dbReference>